<name>A0A0A9CMQ6_ARUDO</name>
<sequence>MRTGMVPKSSISFPCPFLLIEAVYVPVNRILLVFYG</sequence>
<protein>
    <submittedName>
        <fullName evidence="1">Uncharacterized protein</fullName>
    </submittedName>
</protein>
<evidence type="ECO:0000313" key="1">
    <source>
        <dbReference type="EMBL" id="JAD72807.1"/>
    </source>
</evidence>
<accession>A0A0A9CMQ6</accession>
<proteinExistence type="predicted"/>
<dbReference type="EMBL" id="GBRH01225088">
    <property type="protein sequence ID" value="JAD72807.1"/>
    <property type="molecule type" value="Transcribed_RNA"/>
</dbReference>
<reference evidence="1" key="1">
    <citation type="submission" date="2014-09" db="EMBL/GenBank/DDBJ databases">
        <authorList>
            <person name="Magalhaes I.L.F."/>
            <person name="Oliveira U."/>
            <person name="Santos F.R."/>
            <person name="Vidigal T.H.D.A."/>
            <person name="Brescovit A.D."/>
            <person name="Santos A.J."/>
        </authorList>
    </citation>
    <scope>NUCLEOTIDE SEQUENCE</scope>
    <source>
        <tissue evidence="1">Shoot tissue taken approximately 20 cm above the soil surface</tissue>
    </source>
</reference>
<reference evidence="1" key="2">
    <citation type="journal article" date="2015" name="Data Brief">
        <title>Shoot transcriptome of the giant reed, Arundo donax.</title>
        <authorList>
            <person name="Barrero R.A."/>
            <person name="Guerrero F.D."/>
            <person name="Moolhuijzen P."/>
            <person name="Goolsby J.A."/>
            <person name="Tidwell J."/>
            <person name="Bellgard S.E."/>
            <person name="Bellgard M.I."/>
        </authorList>
    </citation>
    <scope>NUCLEOTIDE SEQUENCE</scope>
    <source>
        <tissue evidence="1">Shoot tissue taken approximately 20 cm above the soil surface</tissue>
    </source>
</reference>
<dbReference type="AlphaFoldDB" id="A0A0A9CMQ6"/>
<organism evidence="1">
    <name type="scientific">Arundo donax</name>
    <name type="common">Giant reed</name>
    <name type="synonym">Donax arundinaceus</name>
    <dbReference type="NCBI Taxonomy" id="35708"/>
    <lineage>
        <taxon>Eukaryota</taxon>
        <taxon>Viridiplantae</taxon>
        <taxon>Streptophyta</taxon>
        <taxon>Embryophyta</taxon>
        <taxon>Tracheophyta</taxon>
        <taxon>Spermatophyta</taxon>
        <taxon>Magnoliopsida</taxon>
        <taxon>Liliopsida</taxon>
        <taxon>Poales</taxon>
        <taxon>Poaceae</taxon>
        <taxon>PACMAD clade</taxon>
        <taxon>Arundinoideae</taxon>
        <taxon>Arundineae</taxon>
        <taxon>Arundo</taxon>
    </lineage>
</organism>